<comment type="similarity">
    <text evidence="11 12">Belongs to the TonB-dependent receptor family.</text>
</comment>
<evidence type="ECO:0000313" key="16">
    <source>
        <dbReference type="Proteomes" id="UP000596063"/>
    </source>
</evidence>
<evidence type="ECO:0000256" key="6">
    <source>
        <dbReference type="ARBA" id="ARBA00023004"/>
    </source>
</evidence>
<organism evidence="15 16">
    <name type="scientific">Spongiibacter nanhainus</name>
    <dbReference type="NCBI Taxonomy" id="2794344"/>
    <lineage>
        <taxon>Bacteria</taxon>
        <taxon>Pseudomonadati</taxon>
        <taxon>Pseudomonadota</taxon>
        <taxon>Gammaproteobacteria</taxon>
        <taxon>Cellvibrionales</taxon>
        <taxon>Spongiibacteraceae</taxon>
        <taxon>Spongiibacter</taxon>
    </lineage>
</organism>
<evidence type="ECO:0000256" key="9">
    <source>
        <dbReference type="ARBA" id="ARBA00023136"/>
    </source>
</evidence>
<dbReference type="AlphaFoldDB" id="A0A7T4UP64"/>
<evidence type="ECO:0000256" key="1">
    <source>
        <dbReference type="ARBA" id="ARBA00004571"/>
    </source>
</evidence>
<gene>
    <name evidence="15" type="ORF">I6N98_13120</name>
</gene>
<evidence type="ECO:0000256" key="7">
    <source>
        <dbReference type="ARBA" id="ARBA00023065"/>
    </source>
</evidence>
<dbReference type="Proteomes" id="UP000596063">
    <property type="component" value="Chromosome"/>
</dbReference>
<keyword evidence="4" id="KW-0410">Iron transport</keyword>
<feature type="domain" description="TonB-dependent receptor plug" evidence="14">
    <location>
        <begin position="56"/>
        <end position="162"/>
    </location>
</feature>
<keyword evidence="8 12" id="KW-0798">TonB box</keyword>
<dbReference type="PANTHER" id="PTHR32552">
    <property type="entry name" value="FERRICHROME IRON RECEPTOR-RELATED"/>
    <property type="match status" value="1"/>
</dbReference>
<evidence type="ECO:0000256" key="5">
    <source>
        <dbReference type="ARBA" id="ARBA00022692"/>
    </source>
</evidence>
<evidence type="ECO:0000256" key="12">
    <source>
        <dbReference type="RuleBase" id="RU003357"/>
    </source>
</evidence>
<keyword evidence="2 11" id="KW-0813">Transport</keyword>
<dbReference type="Pfam" id="PF00593">
    <property type="entry name" value="TonB_dep_Rec_b-barrel"/>
    <property type="match status" value="1"/>
</dbReference>
<evidence type="ECO:0000256" key="3">
    <source>
        <dbReference type="ARBA" id="ARBA00022452"/>
    </source>
</evidence>
<keyword evidence="6" id="KW-0408">Iron</keyword>
<keyword evidence="3 11" id="KW-1134">Transmembrane beta strand</keyword>
<dbReference type="RefSeq" id="WP_198568803.1">
    <property type="nucleotide sequence ID" value="NZ_CP066167.1"/>
</dbReference>
<evidence type="ECO:0000256" key="10">
    <source>
        <dbReference type="ARBA" id="ARBA00023237"/>
    </source>
</evidence>
<evidence type="ECO:0000256" key="2">
    <source>
        <dbReference type="ARBA" id="ARBA00022448"/>
    </source>
</evidence>
<name>A0A7T4UP64_9GAMM</name>
<comment type="subcellular location">
    <subcellularLocation>
        <location evidence="1 11">Cell outer membrane</location>
        <topology evidence="1 11">Multi-pass membrane protein</topology>
    </subcellularLocation>
</comment>
<dbReference type="PROSITE" id="PS52016">
    <property type="entry name" value="TONB_DEPENDENT_REC_3"/>
    <property type="match status" value="1"/>
</dbReference>
<dbReference type="Pfam" id="PF07715">
    <property type="entry name" value="Plug"/>
    <property type="match status" value="1"/>
</dbReference>
<sequence length="789" mass="85984">MRLKTGFERCSVFCLIPALIGLGGFSPLLLNAQEKQSPQYALEEIVVTAQKRAENVNEVPIAINAFSGDALEKAGVKSMADLAIKTPGLVYDTLVNYAVIFIRGVGTDAFIPSADLSVAPYIDGVYFPISFGLARSLGEVERVEVLKGPQGTLFGRNSTGGAISITTRQPSDSFTAKASTSYERFSENNNRLYVSGPLTDELSASAAVIYNTRDDYYEPVAGLSYDELQPYRERGANFTARWLPSEWAEATLSAYYFDSEGVGTSLLACLQPSALGSTLGISCAPDYKSNTNLDNTAYSELKAGALTLQFFPGPFDIKSITAYQDTNGQSLVDFDGSSANLVEFGGDGTQKENTPQLFGEIFTQEIQFISNNESPGGDQLEWIFGLYYLDSTVGYDPVGFALAGLNNGLSGLLGGDLPLPIDLSALAPLTDTLGSILSPLDNLVQAKINVTGSLDTVAESAFTQATWTPINWLDITLGGRFQREKRRVYNANLQLSTQLVGETAYVEAIGYPAEEFEETNFSPKLNISVVPADGQIIYASYQQAFKSGSYNIVNLTESPTFIRPETVTSYELGVKSSLLDRRLQINAAIFKTEIEDLQSQFVSLLSGGVVQFQNAELAVVEGADIDIQWAASEAWRFSLGASYLDGRYDKFDDAVGYTESNGEFAGMYSPDENYSGNTIVRNPELTATLGINWFTPLPGGELNIGLDYYYNDGFYYDAANQLEQKSYTVLNARATYSHDDSNIDVSLFGGNLENSKYYIYQFQTDFGVVGKLARPVSYGIRVNWEFGGD</sequence>
<evidence type="ECO:0000256" key="8">
    <source>
        <dbReference type="ARBA" id="ARBA00023077"/>
    </source>
</evidence>
<evidence type="ECO:0000256" key="11">
    <source>
        <dbReference type="PROSITE-ProRule" id="PRU01360"/>
    </source>
</evidence>
<evidence type="ECO:0000259" key="13">
    <source>
        <dbReference type="Pfam" id="PF00593"/>
    </source>
</evidence>
<dbReference type="InterPro" id="IPR039426">
    <property type="entry name" value="TonB-dep_rcpt-like"/>
</dbReference>
<dbReference type="InterPro" id="IPR012910">
    <property type="entry name" value="Plug_dom"/>
</dbReference>
<keyword evidence="15" id="KW-0675">Receptor</keyword>
<keyword evidence="5 11" id="KW-0812">Transmembrane</keyword>
<evidence type="ECO:0000259" key="14">
    <source>
        <dbReference type="Pfam" id="PF07715"/>
    </source>
</evidence>
<evidence type="ECO:0000313" key="15">
    <source>
        <dbReference type="EMBL" id="QQD17301.1"/>
    </source>
</evidence>
<evidence type="ECO:0000256" key="4">
    <source>
        <dbReference type="ARBA" id="ARBA00022496"/>
    </source>
</evidence>
<proteinExistence type="inferred from homology"/>
<protein>
    <submittedName>
        <fullName evidence="15">TonB-dependent receptor</fullName>
    </submittedName>
</protein>
<dbReference type="InterPro" id="IPR000531">
    <property type="entry name" value="Beta-barrel_TonB"/>
</dbReference>
<feature type="domain" description="TonB-dependent receptor-like beta-barrel" evidence="13">
    <location>
        <begin position="307"/>
        <end position="752"/>
    </location>
</feature>
<dbReference type="InterPro" id="IPR036942">
    <property type="entry name" value="Beta-barrel_TonB_sf"/>
</dbReference>
<dbReference type="SUPFAM" id="SSF56935">
    <property type="entry name" value="Porins"/>
    <property type="match status" value="1"/>
</dbReference>
<dbReference type="Gene3D" id="2.40.170.20">
    <property type="entry name" value="TonB-dependent receptor, beta-barrel domain"/>
    <property type="match status" value="2"/>
</dbReference>
<reference evidence="15 16" key="1">
    <citation type="submission" date="2020-12" db="EMBL/GenBank/DDBJ databases">
        <authorList>
            <person name="Shan Y."/>
        </authorList>
    </citation>
    <scope>NUCLEOTIDE SEQUENCE [LARGE SCALE GENOMIC DNA]</scope>
    <source>
        <strain evidence="16">csc3.9</strain>
    </source>
</reference>
<accession>A0A7T4UP64</accession>
<dbReference type="GO" id="GO:0006826">
    <property type="term" value="P:iron ion transport"/>
    <property type="evidence" value="ECO:0007669"/>
    <property type="project" value="UniProtKB-KW"/>
</dbReference>
<keyword evidence="10 11" id="KW-0998">Cell outer membrane</keyword>
<dbReference type="GO" id="GO:0009279">
    <property type="term" value="C:cell outer membrane"/>
    <property type="evidence" value="ECO:0007669"/>
    <property type="project" value="UniProtKB-SubCell"/>
</dbReference>
<keyword evidence="7" id="KW-0406">Ion transport</keyword>
<dbReference type="KEGG" id="snan:I6N98_13120"/>
<dbReference type="EMBL" id="CP066167">
    <property type="protein sequence ID" value="QQD17301.1"/>
    <property type="molecule type" value="Genomic_DNA"/>
</dbReference>
<dbReference type="PANTHER" id="PTHR32552:SF81">
    <property type="entry name" value="TONB-DEPENDENT OUTER MEMBRANE RECEPTOR"/>
    <property type="match status" value="1"/>
</dbReference>
<keyword evidence="9 11" id="KW-0472">Membrane</keyword>
<keyword evidence="16" id="KW-1185">Reference proteome</keyword>